<sequence length="150" mass="16505">MEPPCGVDDHRIRTFGLLLEAHAQLTRDLDADLQSSDGISLQTFEVLLRISRAQESRLTMTELAGAVSLTTGGVTRLADRLERDGMVQRLSCPSDRRVVYLGITDKGRATLERALANHLDSLERRVAARLSAPVTATLDEALDVLRQPLD</sequence>
<dbReference type="InterPro" id="IPR000835">
    <property type="entry name" value="HTH_MarR-typ"/>
</dbReference>
<dbReference type="PANTHER" id="PTHR33164">
    <property type="entry name" value="TRANSCRIPTIONAL REGULATOR, MARR FAMILY"/>
    <property type="match status" value="1"/>
</dbReference>
<feature type="domain" description="HTH marR-type" evidence="1">
    <location>
        <begin position="11"/>
        <end position="147"/>
    </location>
</feature>
<evidence type="ECO:0000313" key="2">
    <source>
        <dbReference type="EMBL" id="AGC72671.1"/>
    </source>
</evidence>
<dbReference type="Pfam" id="PF01047">
    <property type="entry name" value="MarR"/>
    <property type="match status" value="1"/>
</dbReference>
<dbReference type="InterPro" id="IPR036388">
    <property type="entry name" value="WH-like_DNA-bd_sf"/>
</dbReference>
<protein>
    <submittedName>
        <fullName evidence="2">Transcriptional regulator, MarR family</fullName>
    </submittedName>
</protein>
<evidence type="ECO:0000259" key="1">
    <source>
        <dbReference type="PROSITE" id="PS50995"/>
    </source>
</evidence>
<dbReference type="SMART" id="SM00347">
    <property type="entry name" value="HTH_MARR"/>
    <property type="match status" value="1"/>
</dbReference>
<dbReference type="Gene3D" id="1.10.10.10">
    <property type="entry name" value="Winged helix-like DNA-binding domain superfamily/Winged helix DNA-binding domain"/>
    <property type="match status" value="1"/>
</dbReference>
<dbReference type="PANTHER" id="PTHR33164:SF43">
    <property type="entry name" value="HTH-TYPE TRANSCRIPTIONAL REPRESSOR YETL"/>
    <property type="match status" value="1"/>
</dbReference>
<dbReference type="PRINTS" id="PR00598">
    <property type="entry name" value="HTHMARR"/>
</dbReference>
<accession>L7VYV8</accession>
<dbReference type="InterPro" id="IPR036390">
    <property type="entry name" value="WH_DNA-bd_sf"/>
</dbReference>
<proteinExistence type="predicted"/>
<dbReference type="SUPFAM" id="SSF46785">
    <property type="entry name" value="Winged helix' DNA-binding domain"/>
    <property type="match status" value="1"/>
</dbReference>
<organism evidence="2">
    <name type="scientific">uncultured bacterium A1Q1_fos_2286</name>
    <dbReference type="NCBI Taxonomy" id="1256566"/>
    <lineage>
        <taxon>Bacteria</taxon>
        <taxon>environmental samples</taxon>
    </lineage>
</organism>
<dbReference type="PROSITE" id="PS50995">
    <property type="entry name" value="HTH_MARR_2"/>
    <property type="match status" value="1"/>
</dbReference>
<dbReference type="AlphaFoldDB" id="L7VYV8"/>
<reference evidence="2" key="1">
    <citation type="submission" date="2012-09" db="EMBL/GenBank/DDBJ databases">
        <title>Metagenomic Characterization of a Microbial Community in Wastewater Detects High Levels of Antibiotic Resistance.</title>
        <authorList>
            <person name="Abrams M."/>
            <person name="Caldwell A."/>
            <person name="Vandaei E."/>
            <person name="Lee W."/>
            <person name="Perrott J."/>
            <person name="Khan S.Y."/>
            <person name="Ta J."/>
            <person name="Romero D."/>
            <person name="Nguyen V."/>
            <person name="Pourmand N."/>
            <person name="Ouverney C.C."/>
        </authorList>
    </citation>
    <scope>NUCLEOTIDE SEQUENCE</scope>
</reference>
<dbReference type="InterPro" id="IPR039422">
    <property type="entry name" value="MarR/SlyA-like"/>
</dbReference>
<dbReference type="EMBL" id="JX649909">
    <property type="protein sequence ID" value="AGC72671.1"/>
    <property type="molecule type" value="Genomic_DNA"/>
</dbReference>
<dbReference type="GO" id="GO:0003700">
    <property type="term" value="F:DNA-binding transcription factor activity"/>
    <property type="evidence" value="ECO:0007669"/>
    <property type="project" value="InterPro"/>
</dbReference>
<name>L7VYV8_9BACT</name>
<dbReference type="GO" id="GO:0006950">
    <property type="term" value="P:response to stress"/>
    <property type="evidence" value="ECO:0007669"/>
    <property type="project" value="TreeGrafter"/>
</dbReference>